<dbReference type="AlphaFoldDB" id="A0A448VHI8"/>
<feature type="chain" id="PRO_5019417479" evidence="1">
    <location>
        <begin position="24"/>
        <end position="207"/>
    </location>
</feature>
<evidence type="ECO:0000313" key="4">
    <source>
        <dbReference type="Proteomes" id="UP000272771"/>
    </source>
</evidence>
<dbReference type="GO" id="GO:0043709">
    <property type="term" value="P:cell adhesion involved in single-species biofilm formation"/>
    <property type="evidence" value="ECO:0007669"/>
    <property type="project" value="TreeGrafter"/>
</dbReference>
<dbReference type="InterPro" id="IPR050263">
    <property type="entry name" value="Bact_Fimbrial_Adh_Pro"/>
</dbReference>
<evidence type="ECO:0000256" key="1">
    <source>
        <dbReference type="SAM" id="SignalP"/>
    </source>
</evidence>
<gene>
    <name evidence="3" type="primary">sfaA</name>
    <name evidence="3" type="ORF">NCTC12742_00085</name>
</gene>
<dbReference type="Gene3D" id="2.60.40.1090">
    <property type="entry name" value="Fimbrial-type adhesion domain"/>
    <property type="match status" value="1"/>
</dbReference>
<feature type="signal peptide" evidence="1">
    <location>
        <begin position="1"/>
        <end position="23"/>
    </location>
</feature>
<dbReference type="InterPro" id="IPR000259">
    <property type="entry name" value="Adhesion_dom_fimbrial"/>
</dbReference>
<accession>A0A448VHI8</accession>
<dbReference type="PANTHER" id="PTHR33420:SF32">
    <property type="entry name" value="FIMBRIAL-LIKE PROTEIN"/>
    <property type="match status" value="1"/>
</dbReference>
<dbReference type="OrthoDB" id="9033056at2"/>
<dbReference type="InterPro" id="IPR036937">
    <property type="entry name" value="Adhesion_dom_fimbrial_sf"/>
</dbReference>
<dbReference type="InterPro" id="IPR008966">
    <property type="entry name" value="Adhesion_dom_sf"/>
</dbReference>
<dbReference type="Proteomes" id="UP000272771">
    <property type="component" value="Chromosome"/>
</dbReference>
<reference evidence="3 4" key="1">
    <citation type="submission" date="2018-12" db="EMBL/GenBank/DDBJ databases">
        <authorList>
            <consortium name="Pathogen Informatics"/>
        </authorList>
    </citation>
    <scope>NUCLEOTIDE SEQUENCE [LARGE SCALE GENOMIC DNA]</scope>
    <source>
        <strain evidence="3 4">NCTC12742</strain>
    </source>
</reference>
<evidence type="ECO:0000313" key="3">
    <source>
        <dbReference type="EMBL" id="VEJ49214.1"/>
    </source>
</evidence>
<evidence type="ECO:0000259" key="2">
    <source>
        <dbReference type="Pfam" id="PF00419"/>
    </source>
</evidence>
<sequence>MNKMLKTLSVATLLAMASASALAGDEIVLEADHSEAPETVAVVKNTGQVRFMGVVAASTCRFVDGTDNQTVDLGQVESNLLRRESQTANEKNFSIKLTNCPLVATGPQGRLSNVVLSFDATSPALNTEGSRLTNTANSNAATNVEIELLQPGKDRGINLREHSESLALANASQNGELSFPFRARYFATGAATPGYVESSVNFKIDYK</sequence>
<feature type="domain" description="Fimbrial-type adhesion" evidence="2">
    <location>
        <begin position="51"/>
        <end position="207"/>
    </location>
</feature>
<name>A0A448VHI8_9NEIS</name>
<dbReference type="STRING" id="28091.SAMEA3174300_00741"/>
<proteinExistence type="predicted"/>
<organism evidence="3 4">
    <name type="scientific">Neisseria weaveri</name>
    <dbReference type="NCBI Taxonomy" id="28091"/>
    <lineage>
        <taxon>Bacteria</taxon>
        <taxon>Pseudomonadati</taxon>
        <taxon>Pseudomonadota</taxon>
        <taxon>Betaproteobacteria</taxon>
        <taxon>Neisseriales</taxon>
        <taxon>Neisseriaceae</taxon>
        <taxon>Neisseria</taxon>
    </lineage>
</organism>
<dbReference type="RefSeq" id="WP_004284659.1">
    <property type="nucleotide sequence ID" value="NZ_CAUJRG010000003.1"/>
</dbReference>
<dbReference type="PANTHER" id="PTHR33420">
    <property type="entry name" value="FIMBRIAL SUBUNIT ELFA-RELATED"/>
    <property type="match status" value="1"/>
</dbReference>
<dbReference type="EMBL" id="LR134533">
    <property type="protein sequence ID" value="VEJ49214.1"/>
    <property type="molecule type" value="Genomic_DNA"/>
</dbReference>
<dbReference type="GO" id="GO:0009289">
    <property type="term" value="C:pilus"/>
    <property type="evidence" value="ECO:0007669"/>
    <property type="project" value="InterPro"/>
</dbReference>
<dbReference type="SUPFAM" id="SSF49401">
    <property type="entry name" value="Bacterial adhesins"/>
    <property type="match status" value="1"/>
</dbReference>
<protein>
    <submittedName>
        <fullName evidence="3">S-fimbrillin</fullName>
    </submittedName>
</protein>
<dbReference type="KEGG" id="nwe:SAMEA3174300_0741"/>
<keyword evidence="1" id="KW-0732">Signal</keyword>
<keyword evidence="4" id="KW-1185">Reference proteome</keyword>
<dbReference type="Pfam" id="PF00419">
    <property type="entry name" value="Fimbrial"/>
    <property type="match status" value="1"/>
</dbReference>